<gene>
    <name evidence="1" type="ORF">MAXJ12_30807</name>
</gene>
<organism evidence="1 2">
    <name type="scientific">Mesorhizobium alhagi CCNWXJ12-2</name>
    <dbReference type="NCBI Taxonomy" id="1107882"/>
    <lineage>
        <taxon>Bacteria</taxon>
        <taxon>Pseudomonadati</taxon>
        <taxon>Pseudomonadota</taxon>
        <taxon>Alphaproteobacteria</taxon>
        <taxon>Hyphomicrobiales</taxon>
        <taxon>Phyllobacteriaceae</taxon>
        <taxon>Allomesorhizobium</taxon>
    </lineage>
</organism>
<proteinExistence type="predicted"/>
<evidence type="ECO:0000313" key="2">
    <source>
        <dbReference type="Proteomes" id="UP000003250"/>
    </source>
</evidence>
<evidence type="ECO:0000313" key="1">
    <source>
        <dbReference type="EMBL" id="EHK53317.1"/>
    </source>
</evidence>
<keyword evidence="2" id="KW-1185">Reference proteome</keyword>
<protein>
    <submittedName>
        <fullName evidence="1">Uncharacterized protein</fullName>
    </submittedName>
</protein>
<dbReference type="EMBL" id="AHAM01000276">
    <property type="protein sequence ID" value="EHK53317.1"/>
    <property type="molecule type" value="Genomic_DNA"/>
</dbReference>
<dbReference type="AlphaFoldDB" id="H0I124"/>
<accession>H0I124</accession>
<sequence>MEELRVAIQSNTPVHRRAEDQLTDVSRIIVADVEGDLVTLYTWLLRGRLRDQKGIGPASIRQTATFSLCSHGTPIAPALPSPQILGVE</sequence>
<reference evidence="1 2" key="1">
    <citation type="journal article" date="2012" name="J. Bacteriol.">
        <title>Draft Genome Sequence of Mesorhizobium alhagi CCNWXJ12-2T, a Novel Salt-Resistant Species Isolated from the Desert of Northwestern China.</title>
        <authorList>
            <person name="Zhou M."/>
            <person name="Chen W."/>
            <person name="Chen H."/>
            <person name="Wei G."/>
        </authorList>
    </citation>
    <scope>NUCLEOTIDE SEQUENCE [LARGE SCALE GENOMIC DNA]</scope>
    <source>
        <strain evidence="1 2">CCNWXJ12-2</strain>
    </source>
</reference>
<dbReference type="Proteomes" id="UP000003250">
    <property type="component" value="Unassembled WGS sequence"/>
</dbReference>
<name>H0I124_9HYPH</name>